<feature type="transmembrane region" description="Helical" evidence="2">
    <location>
        <begin position="439"/>
        <end position="464"/>
    </location>
</feature>
<keyword evidence="2" id="KW-0472">Membrane</keyword>
<accession>F0Y1Y2</accession>
<dbReference type="Proteomes" id="UP000002729">
    <property type="component" value="Unassembled WGS sequence"/>
</dbReference>
<gene>
    <name evidence="3" type="ORF">AURANDRAFT_61979</name>
</gene>
<keyword evidence="4" id="KW-1185">Reference proteome</keyword>
<feature type="transmembrane region" description="Helical" evidence="2">
    <location>
        <begin position="562"/>
        <end position="584"/>
    </location>
</feature>
<feature type="transmembrane region" description="Helical" evidence="2">
    <location>
        <begin position="359"/>
        <end position="378"/>
    </location>
</feature>
<feature type="coiled-coil region" evidence="1">
    <location>
        <begin position="207"/>
        <end position="234"/>
    </location>
</feature>
<organism evidence="4">
    <name type="scientific">Aureococcus anophagefferens</name>
    <name type="common">Harmful bloom alga</name>
    <dbReference type="NCBI Taxonomy" id="44056"/>
    <lineage>
        <taxon>Eukaryota</taxon>
        <taxon>Sar</taxon>
        <taxon>Stramenopiles</taxon>
        <taxon>Ochrophyta</taxon>
        <taxon>Pelagophyceae</taxon>
        <taxon>Pelagomonadales</taxon>
        <taxon>Pelagomonadaceae</taxon>
        <taxon>Aureococcus</taxon>
    </lineage>
</organism>
<reference evidence="3 4" key="1">
    <citation type="journal article" date="2011" name="Proc. Natl. Acad. Sci. U.S.A.">
        <title>Niche of harmful alga Aureococcus anophagefferens revealed through ecogenomics.</title>
        <authorList>
            <person name="Gobler C.J."/>
            <person name="Berry D.L."/>
            <person name="Dyhrman S.T."/>
            <person name="Wilhelm S.W."/>
            <person name="Salamov A."/>
            <person name="Lobanov A.V."/>
            <person name="Zhang Y."/>
            <person name="Collier J.L."/>
            <person name="Wurch L.L."/>
            <person name="Kustka A.B."/>
            <person name="Dill B.D."/>
            <person name="Shah M."/>
            <person name="VerBerkmoes N.C."/>
            <person name="Kuo A."/>
            <person name="Terry A."/>
            <person name="Pangilinan J."/>
            <person name="Lindquist E.A."/>
            <person name="Lucas S."/>
            <person name="Paulsen I.T."/>
            <person name="Hattenrath-Lehmann T.K."/>
            <person name="Talmage S.C."/>
            <person name="Walker E.A."/>
            <person name="Koch F."/>
            <person name="Burson A.M."/>
            <person name="Marcoval M.A."/>
            <person name="Tang Y.Z."/>
            <person name="Lecleir G.R."/>
            <person name="Coyne K.J."/>
            <person name="Berg G.M."/>
            <person name="Bertrand E.M."/>
            <person name="Saito M.A."/>
            <person name="Gladyshev V.N."/>
            <person name="Grigoriev I.V."/>
        </authorList>
    </citation>
    <scope>NUCLEOTIDE SEQUENCE [LARGE SCALE GENOMIC DNA]</scope>
    <source>
        <strain evidence="4">CCMP 1984</strain>
    </source>
</reference>
<evidence type="ECO:0000313" key="4">
    <source>
        <dbReference type="Proteomes" id="UP000002729"/>
    </source>
</evidence>
<evidence type="ECO:0000256" key="1">
    <source>
        <dbReference type="SAM" id="Coils"/>
    </source>
</evidence>
<dbReference type="EMBL" id="GL833123">
    <property type="protein sequence ID" value="EGB10601.1"/>
    <property type="molecule type" value="Genomic_DNA"/>
</dbReference>
<evidence type="ECO:0000256" key="2">
    <source>
        <dbReference type="SAM" id="Phobius"/>
    </source>
</evidence>
<dbReference type="GeneID" id="20223683"/>
<dbReference type="InParanoid" id="F0Y1Y2"/>
<dbReference type="KEGG" id="aaf:AURANDRAFT_61979"/>
<keyword evidence="2" id="KW-1133">Transmembrane helix</keyword>
<dbReference type="OrthoDB" id="10646079at2759"/>
<proteinExistence type="predicted"/>
<dbReference type="RefSeq" id="XP_009034207.1">
    <property type="nucleotide sequence ID" value="XM_009035959.1"/>
</dbReference>
<keyword evidence="2" id="KW-0812">Transmembrane</keyword>
<feature type="transmembrane region" description="Helical" evidence="2">
    <location>
        <begin position="316"/>
        <end position="338"/>
    </location>
</feature>
<evidence type="ECO:0000313" key="3">
    <source>
        <dbReference type="EMBL" id="EGB10601.1"/>
    </source>
</evidence>
<sequence>MVAQGLAPAGVSTEAFLSGARGTPAWAAVDDAPDGEPPPAAAVRDAVPAAPDAADAADKGRAVPEHKVRALQRRRRTEALRVLARVVGAAASRRAARLAERGLRAFLVTAARAKKAASTSAHKLELAALAAELEDLRAAAAGGDAAAACDETAAALEAALADERAAHAATRAELEAALEARGAVATAAAATATSPAASPAKAAPGDLAAALAARADLEAEVAALRRERDVLVGDFAAETRRSADLLGAAMERIERGGAPEGEALEWKIRRDQLQDAVENTLASPSVYTLWWGIGIINKQLAAKGRQKKHRAVAMNATLLSLIVMTVAAQVMLPLLILAGYKNPRLPYALCPRHARGKTVTAFSTYHLGVYIMCVATMLTNYQTVQNEQIAFRFLGTFGSADMRRERPRDASPRPGAGAKAGGASMADLVEVFQRDEDGLILYVAAEVQLLSYKLVLLASVYLFFTQSTIADIIMNSLSLQFLLSLDNTVTSAVRHAPTVAKEMASWFDGYDWLSHRTTSYLVDEKKTGAFEVLGVRIRPFRLIPFISYDLSIDRDWFKQHPVVCLISMTDVCLLPIIVYFVVFVGTCADEGGLLDDDD</sequence>
<name>F0Y1Y2_AURAN</name>
<protein>
    <submittedName>
        <fullName evidence="3">Uncharacterized protein</fullName>
    </submittedName>
</protein>
<dbReference type="AlphaFoldDB" id="F0Y1Y2"/>
<keyword evidence="1" id="KW-0175">Coiled coil</keyword>